<keyword evidence="1" id="KW-0808">Transferase</keyword>
<dbReference type="AlphaFoldDB" id="A0A5C5U8B5"/>
<dbReference type="EMBL" id="VOHK01000002">
    <property type="protein sequence ID" value="TWT22611.1"/>
    <property type="molecule type" value="Genomic_DNA"/>
</dbReference>
<dbReference type="Proteomes" id="UP000319980">
    <property type="component" value="Unassembled WGS sequence"/>
</dbReference>
<dbReference type="OrthoDB" id="4653355at2"/>
<dbReference type="Gene3D" id="3.40.630.30">
    <property type="match status" value="1"/>
</dbReference>
<accession>A0A5C5U8B5</accession>
<dbReference type="Pfam" id="PF13527">
    <property type="entry name" value="Acetyltransf_9"/>
    <property type="match status" value="1"/>
</dbReference>
<dbReference type="RefSeq" id="WP_146386133.1">
    <property type="nucleotide sequence ID" value="NZ_VOHK01000002.1"/>
</dbReference>
<reference evidence="1 2" key="1">
    <citation type="journal article" date="2008" name="Int. J. Syst. Evol. Microbiol.">
        <title>Luteimonas marina sp. nov., isolated from seawater.</title>
        <authorList>
            <person name="Baik K.S."/>
            <person name="Park S.C."/>
            <person name="Kim M.S."/>
            <person name="Kim E.M."/>
            <person name="Park C."/>
            <person name="Chun J."/>
            <person name="Seong C.N."/>
        </authorList>
    </citation>
    <scope>NUCLEOTIDE SEQUENCE [LARGE SCALE GENOMIC DNA]</scope>
    <source>
        <strain evidence="1 2">FR1330</strain>
    </source>
</reference>
<evidence type="ECO:0000313" key="2">
    <source>
        <dbReference type="Proteomes" id="UP000319980"/>
    </source>
</evidence>
<organism evidence="1 2">
    <name type="scientific">Luteimonas marina</name>
    <dbReference type="NCBI Taxonomy" id="488485"/>
    <lineage>
        <taxon>Bacteria</taxon>
        <taxon>Pseudomonadati</taxon>
        <taxon>Pseudomonadota</taxon>
        <taxon>Gammaproteobacteria</taxon>
        <taxon>Lysobacterales</taxon>
        <taxon>Lysobacteraceae</taxon>
        <taxon>Luteimonas</taxon>
    </lineage>
</organism>
<dbReference type="SUPFAM" id="SSF55729">
    <property type="entry name" value="Acyl-CoA N-acyltransferases (Nat)"/>
    <property type="match status" value="1"/>
</dbReference>
<name>A0A5C5U8B5_9GAMM</name>
<dbReference type="GO" id="GO:0016740">
    <property type="term" value="F:transferase activity"/>
    <property type="evidence" value="ECO:0007669"/>
    <property type="project" value="UniProtKB-KW"/>
</dbReference>
<dbReference type="InterPro" id="IPR016181">
    <property type="entry name" value="Acyl_CoA_acyltransferase"/>
</dbReference>
<keyword evidence="2" id="KW-1185">Reference proteome</keyword>
<dbReference type="CDD" id="cd04301">
    <property type="entry name" value="NAT_SF"/>
    <property type="match status" value="1"/>
</dbReference>
<sequence length="319" mass="33743">MNATPPPRLSALADAGFALDTGARAGALQVRASTRGGEVFDRFFAAYDGAFVLPDEKEGRAGFLECLALNHGQAQARLLQRFGPFREWVLVAERDGDVVGGANFICHAVAAHDGATVLAMNLNYVFVAPGHRGRGHLRDMVAASRRLARMSFDGDAAGALPLLVFIELNDPLLMSAQDYALDNAVAGVDQFDRVAIWARLGARILDFPYLQPPLSAEQAADDGLMLGVLDDGEALDACVLGGHLERFFAISVLKDGDPLADAAARAQLDRCAQGCAAGGGFALLDPLPHLPALRAAADAARDEAPRRGLRERLAGLGNH</sequence>
<comment type="caution">
    <text evidence="1">The sequence shown here is derived from an EMBL/GenBank/DDBJ whole genome shotgun (WGS) entry which is preliminary data.</text>
</comment>
<gene>
    <name evidence="1" type="ORF">FQY83_06245</name>
</gene>
<protein>
    <submittedName>
        <fullName evidence="1">GNAT family N-acetyltransferase</fullName>
    </submittedName>
</protein>
<evidence type="ECO:0000313" key="1">
    <source>
        <dbReference type="EMBL" id="TWT22611.1"/>
    </source>
</evidence>
<proteinExistence type="predicted"/>